<keyword evidence="2" id="KW-1185">Reference proteome</keyword>
<dbReference type="Gene3D" id="3.10.450.360">
    <property type="match status" value="1"/>
</dbReference>
<dbReference type="GO" id="GO:0016779">
    <property type="term" value="F:nucleotidyltransferase activity"/>
    <property type="evidence" value="ECO:0007669"/>
    <property type="project" value="UniProtKB-KW"/>
</dbReference>
<reference evidence="2" key="1">
    <citation type="journal article" date="2019" name="Int. J. Syst. Evol. Microbiol.">
        <title>The Global Catalogue of Microorganisms (GCM) 10K type strain sequencing project: providing services to taxonomists for standard genome sequencing and annotation.</title>
        <authorList>
            <consortium name="The Broad Institute Genomics Platform"/>
            <consortium name="The Broad Institute Genome Sequencing Center for Infectious Disease"/>
            <person name="Wu L."/>
            <person name="Ma J."/>
        </authorList>
    </citation>
    <scope>NUCLEOTIDE SEQUENCE [LARGE SCALE GENOMIC DNA]</scope>
    <source>
        <strain evidence="2">CCUG 62414</strain>
    </source>
</reference>
<evidence type="ECO:0000313" key="2">
    <source>
        <dbReference type="Proteomes" id="UP001597061"/>
    </source>
</evidence>
<gene>
    <name evidence="1" type="ORF">ACFQ1R_01885</name>
</gene>
<dbReference type="EMBL" id="JBHTJI010000001">
    <property type="protein sequence ID" value="MFD0988834.1"/>
    <property type="molecule type" value="Genomic_DNA"/>
</dbReference>
<dbReference type="RefSeq" id="WP_379924415.1">
    <property type="nucleotide sequence ID" value="NZ_JBHTJI010000001.1"/>
</dbReference>
<proteinExistence type="predicted"/>
<sequence length="165" mass="18872">MKKFVFILLVFGINTQIIAQEIALAEVELVSNYNYLTASTTDMLAKPVKKLEASVLDYKMEKSSAEYDKGEIYSITFKIPEGSIVADFNNEGKIISTTEKYTNVRLPLEVIYAILEQYPNWSITNNTYYVNYHTNKGITKRLYKIKLVNDAKSLDIKTDENGNFL</sequence>
<keyword evidence="1" id="KW-0548">Nucleotidyltransferase</keyword>
<keyword evidence="1" id="KW-0808">Transferase</keyword>
<dbReference type="Proteomes" id="UP001597061">
    <property type="component" value="Unassembled WGS sequence"/>
</dbReference>
<protein>
    <submittedName>
        <fullName evidence="1">Nicotinate-nucleotide adenylyltransferase</fullName>
    </submittedName>
</protein>
<dbReference type="SUPFAM" id="SSF160574">
    <property type="entry name" value="BT0923-like"/>
    <property type="match status" value="1"/>
</dbReference>
<accession>A0ABW3JEU9</accession>
<name>A0ABW3JEU9_9FLAO</name>
<organism evidence="1 2">
    <name type="scientific">Mariniflexile jejuense</name>
    <dbReference type="NCBI Taxonomy" id="1173582"/>
    <lineage>
        <taxon>Bacteria</taxon>
        <taxon>Pseudomonadati</taxon>
        <taxon>Bacteroidota</taxon>
        <taxon>Flavobacteriia</taxon>
        <taxon>Flavobacteriales</taxon>
        <taxon>Flavobacteriaceae</taxon>
        <taxon>Mariniflexile</taxon>
    </lineage>
</organism>
<evidence type="ECO:0000313" key="1">
    <source>
        <dbReference type="EMBL" id="MFD0988834.1"/>
    </source>
</evidence>
<comment type="caution">
    <text evidence="1">The sequence shown here is derived from an EMBL/GenBank/DDBJ whole genome shotgun (WGS) entry which is preliminary data.</text>
</comment>